<organism evidence="6 7">
    <name type="scientific">Tessaracoccus bendigoensis DSM 12906</name>
    <dbReference type="NCBI Taxonomy" id="1123357"/>
    <lineage>
        <taxon>Bacteria</taxon>
        <taxon>Bacillati</taxon>
        <taxon>Actinomycetota</taxon>
        <taxon>Actinomycetes</taxon>
        <taxon>Propionibacteriales</taxon>
        <taxon>Propionibacteriaceae</taxon>
        <taxon>Tessaracoccus</taxon>
    </lineage>
</organism>
<reference evidence="6 7" key="1">
    <citation type="submission" date="2016-11" db="EMBL/GenBank/DDBJ databases">
        <authorList>
            <person name="Jaros S."/>
            <person name="Januszkiewicz K."/>
            <person name="Wedrychowicz H."/>
        </authorList>
    </citation>
    <scope>NUCLEOTIDE SEQUENCE [LARGE SCALE GENOMIC DNA]</scope>
    <source>
        <strain evidence="6 7">DSM 12906</strain>
    </source>
</reference>
<dbReference type="RefSeq" id="WP_073191479.1">
    <property type="nucleotide sequence ID" value="NZ_FQZG01000124.1"/>
</dbReference>
<feature type="domain" description="HTH tetR-type" evidence="5">
    <location>
        <begin position="8"/>
        <end position="68"/>
    </location>
</feature>
<dbReference type="EMBL" id="FQZG01000124">
    <property type="protein sequence ID" value="SHJ97804.1"/>
    <property type="molecule type" value="Genomic_DNA"/>
</dbReference>
<dbReference type="SUPFAM" id="SSF46689">
    <property type="entry name" value="Homeodomain-like"/>
    <property type="match status" value="1"/>
</dbReference>
<dbReference type="GO" id="GO:0000976">
    <property type="term" value="F:transcription cis-regulatory region binding"/>
    <property type="evidence" value="ECO:0007669"/>
    <property type="project" value="TreeGrafter"/>
</dbReference>
<protein>
    <submittedName>
        <fullName evidence="6">Transcriptional regulator, TetR family</fullName>
    </submittedName>
</protein>
<evidence type="ECO:0000313" key="6">
    <source>
        <dbReference type="EMBL" id="SHJ97804.1"/>
    </source>
</evidence>
<evidence type="ECO:0000256" key="4">
    <source>
        <dbReference type="PROSITE-ProRule" id="PRU00335"/>
    </source>
</evidence>
<dbReference type="Gene3D" id="1.10.357.10">
    <property type="entry name" value="Tetracycline Repressor, domain 2"/>
    <property type="match status" value="1"/>
</dbReference>
<dbReference type="PRINTS" id="PR00455">
    <property type="entry name" value="HTHTETR"/>
</dbReference>
<dbReference type="PANTHER" id="PTHR30055:SF234">
    <property type="entry name" value="HTH-TYPE TRANSCRIPTIONAL REGULATOR BETI"/>
    <property type="match status" value="1"/>
</dbReference>
<dbReference type="STRING" id="1123357.SAMN02745244_03689"/>
<dbReference type="GO" id="GO:0003700">
    <property type="term" value="F:DNA-binding transcription factor activity"/>
    <property type="evidence" value="ECO:0007669"/>
    <property type="project" value="TreeGrafter"/>
</dbReference>
<dbReference type="InterPro" id="IPR009057">
    <property type="entry name" value="Homeodomain-like_sf"/>
</dbReference>
<evidence type="ECO:0000256" key="2">
    <source>
        <dbReference type="ARBA" id="ARBA00023125"/>
    </source>
</evidence>
<keyword evidence="1" id="KW-0805">Transcription regulation</keyword>
<dbReference type="InterPro" id="IPR050109">
    <property type="entry name" value="HTH-type_TetR-like_transc_reg"/>
</dbReference>
<name>A0A1M6NQ56_9ACTN</name>
<dbReference type="PROSITE" id="PS50977">
    <property type="entry name" value="HTH_TETR_2"/>
    <property type="match status" value="1"/>
</dbReference>
<dbReference type="Proteomes" id="UP000184512">
    <property type="component" value="Unassembled WGS sequence"/>
</dbReference>
<dbReference type="Pfam" id="PF00440">
    <property type="entry name" value="TetR_N"/>
    <property type="match status" value="1"/>
</dbReference>
<dbReference type="InterPro" id="IPR001647">
    <property type="entry name" value="HTH_TetR"/>
</dbReference>
<keyword evidence="3" id="KW-0804">Transcription</keyword>
<keyword evidence="7" id="KW-1185">Reference proteome</keyword>
<evidence type="ECO:0000313" key="7">
    <source>
        <dbReference type="Proteomes" id="UP000184512"/>
    </source>
</evidence>
<proteinExistence type="predicted"/>
<dbReference type="OrthoDB" id="3210235at2"/>
<dbReference type="AlphaFoldDB" id="A0A1M6NQ56"/>
<sequence length="194" mass="20911">MNPGSQPETTREAILVATLELLGAHGLRGTTTRAIADLAGVNEVTIFRKFGTKHALVREAISSKLAEFAVESVAYTGDVEADLTRLVTGYEAMLEEFGPVARSVLTEVPFDDRTAPAVEALRAVVLTVSDLLVNYQKDGVIRPEPISTMVPALLGPIVMPVVTGYALMPQDQEAYRLDAETHVKRFLYGRAVGG</sequence>
<feature type="DNA-binding region" description="H-T-H motif" evidence="4">
    <location>
        <begin position="31"/>
        <end position="50"/>
    </location>
</feature>
<keyword evidence="2 4" id="KW-0238">DNA-binding</keyword>
<dbReference type="PANTHER" id="PTHR30055">
    <property type="entry name" value="HTH-TYPE TRANSCRIPTIONAL REGULATOR RUTR"/>
    <property type="match status" value="1"/>
</dbReference>
<evidence type="ECO:0000259" key="5">
    <source>
        <dbReference type="PROSITE" id="PS50977"/>
    </source>
</evidence>
<evidence type="ECO:0000256" key="1">
    <source>
        <dbReference type="ARBA" id="ARBA00023015"/>
    </source>
</evidence>
<evidence type="ECO:0000256" key="3">
    <source>
        <dbReference type="ARBA" id="ARBA00023163"/>
    </source>
</evidence>
<gene>
    <name evidence="6" type="ORF">SAMN02745244_03689</name>
</gene>
<accession>A0A1M6NQ56</accession>